<dbReference type="STRING" id="582667.SAMN05192568_103161"/>
<evidence type="ECO:0000256" key="6">
    <source>
        <dbReference type="ARBA" id="ARBA00023096"/>
    </source>
</evidence>
<dbReference type="InterPro" id="IPR037510">
    <property type="entry name" value="PdxA"/>
</dbReference>
<dbReference type="UniPathway" id="UPA00244">
    <property type="reaction ID" value="UER00312"/>
</dbReference>
<feature type="binding site" evidence="7">
    <location>
        <position position="273"/>
    </location>
    <ligand>
        <name>a divalent metal cation</name>
        <dbReference type="ChEBI" id="CHEBI:60240"/>
        <note>ligand shared between dimeric partners</note>
    </ligand>
</feature>
<dbReference type="GO" id="GO:0050570">
    <property type="term" value="F:4-hydroxythreonine-4-phosphate dehydrogenase activity"/>
    <property type="evidence" value="ECO:0007669"/>
    <property type="project" value="UniProtKB-UniRule"/>
</dbReference>
<dbReference type="Proteomes" id="UP000199048">
    <property type="component" value="Unassembled WGS sequence"/>
</dbReference>
<dbReference type="OrthoDB" id="9801783at2"/>
<dbReference type="EMBL" id="FOTK01000031">
    <property type="protein sequence ID" value="SFM44133.1"/>
    <property type="molecule type" value="Genomic_DNA"/>
</dbReference>
<dbReference type="RefSeq" id="WP_092044647.1">
    <property type="nucleotide sequence ID" value="NZ_FOTK01000031.1"/>
</dbReference>
<feature type="binding site" evidence="7">
    <location>
        <position position="299"/>
    </location>
    <ligand>
        <name>substrate</name>
    </ligand>
</feature>
<keyword evidence="6 7" id="KW-0664">Pyridoxine biosynthesis</keyword>
<evidence type="ECO:0000256" key="5">
    <source>
        <dbReference type="ARBA" id="ARBA00023027"/>
    </source>
</evidence>
<dbReference type="PANTHER" id="PTHR30004">
    <property type="entry name" value="4-HYDROXYTHREONINE-4-PHOSPHATE DEHYDROGENASE"/>
    <property type="match status" value="1"/>
</dbReference>
<dbReference type="HAMAP" id="MF_00536">
    <property type="entry name" value="PdxA"/>
    <property type="match status" value="1"/>
</dbReference>
<keyword evidence="2 7" id="KW-0479">Metal-binding</keyword>
<evidence type="ECO:0000256" key="1">
    <source>
        <dbReference type="ARBA" id="ARBA00022490"/>
    </source>
</evidence>
<dbReference type="SUPFAM" id="SSF53659">
    <property type="entry name" value="Isocitrate/Isopropylmalate dehydrogenase-like"/>
    <property type="match status" value="1"/>
</dbReference>
<keyword evidence="9" id="KW-1185">Reference proteome</keyword>
<comment type="subcellular location">
    <subcellularLocation>
        <location evidence="7">Cytoplasm</location>
    </subcellularLocation>
</comment>
<comment type="catalytic activity">
    <reaction evidence="7">
        <text>4-(phosphooxy)-L-threonine + NAD(+) = 3-amino-2-oxopropyl phosphate + CO2 + NADH</text>
        <dbReference type="Rhea" id="RHEA:32275"/>
        <dbReference type="ChEBI" id="CHEBI:16526"/>
        <dbReference type="ChEBI" id="CHEBI:57279"/>
        <dbReference type="ChEBI" id="CHEBI:57540"/>
        <dbReference type="ChEBI" id="CHEBI:57945"/>
        <dbReference type="ChEBI" id="CHEBI:58452"/>
        <dbReference type="EC" id="1.1.1.262"/>
    </reaction>
</comment>
<evidence type="ECO:0000256" key="4">
    <source>
        <dbReference type="ARBA" id="ARBA00023002"/>
    </source>
</evidence>
<feature type="binding site" evidence="7">
    <location>
        <position position="218"/>
    </location>
    <ligand>
        <name>a divalent metal cation</name>
        <dbReference type="ChEBI" id="CHEBI:60240"/>
        <note>ligand shared between dimeric partners</note>
    </ligand>
</feature>
<dbReference type="GO" id="GO:0005737">
    <property type="term" value="C:cytoplasm"/>
    <property type="evidence" value="ECO:0007669"/>
    <property type="project" value="UniProtKB-SubCell"/>
</dbReference>
<feature type="binding site" evidence="7">
    <location>
        <position position="173"/>
    </location>
    <ligand>
        <name>a divalent metal cation</name>
        <dbReference type="ChEBI" id="CHEBI:60240"/>
        <note>ligand shared between dimeric partners</note>
    </ligand>
</feature>
<dbReference type="GO" id="GO:0000287">
    <property type="term" value="F:magnesium ion binding"/>
    <property type="evidence" value="ECO:0007669"/>
    <property type="project" value="UniProtKB-UniRule"/>
</dbReference>
<dbReference type="NCBIfam" id="TIGR00557">
    <property type="entry name" value="pdxA"/>
    <property type="match status" value="1"/>
</dbReference>
<dbReference type="Gene3D" id="3.40.718.10">
    <property type="entry name" value="Isopropylmalate Dehydrogenase"/>
    <property type="match status" value="1"/>
</dbReference>
<feature type="binding site" evidence="7">
    <location>
        <position position="139"/>
    </location>
    <ligand>
        <name>substrate</name>
    </ligand>
</feature>
<comment type="cofactor">
    <cofactor evidence="7">
        <name>Zn(2+)</name>
        <dbReference type="ChEBI" id="CHEBI:29105"/>
    </cofactor>
    <cofactor evidence="7">
        <name>Mg(2+)</name>
        <dbReference type="ChEBI" id="CHEBI:18420"/>
    </cofactor>
    <cofactor evidence="7">
        <name>Co(2+)</name>
        <dbReference type="ChEBI" id="CHEBI:48828"/>
    </cofactor>
    <text evidence="7">Binds 1 divalent metal cation per subunit. Can use ions such as Zn(2+), Mg(2+) or Co(2+).</text>
</comment>
<protein>
    <recommendedName>
        <fullName evidence="7">4-hydroxythreonine-4-phosphate dehydrogenase</fullName>
        <ecNumber evidence="7">1.1.1.262</ecNumber>
    </recommendedName>
    <alternativeName>
        <fullName evidence="7">4-(phosphohydroxy)-L-threonine dehydrogenase</fullName>
    </alternativeName>
</protein>
<dbReference type="GO" id="GO:0042823">
    <property type="term" value="P:pyridoxal phosphate biosynthetic process"/>
    <property type="evidence" value="ECO:0007669"/>
    <property type="project" value="UniProtKB-UniRule"/>
</dbReference>
<dbReference type="InterPro" id="IPR005255">
    <property type="entry name" value="PdxA_fam"/>
</dbReference>
<feature type="binding site" evidence="7">
    <location>
        <position position="290"/>
    </location>
    <ligand>
        <name>substrate</name>
    </ligand>
</feature>
<dbReference type="GO" id="GO:0008270">
    <property type="term" value="F:zinc ion binding"/>
    <property type="evidence" value="ECO:0007669"/>
    <property type="project" value="UniProtKB-UniRule"/>
</dbReference>
<dbReference type="EC" id="1.1.1.262" evidence="7"/>
<dbReference type="GO" id="GO:0051287">
    <property type="term" value="F:NAD binding"/>
    <property type="evidence" value="ECO:0007669"/>
    <property type="project" value="InterPro"/>
</dbReference>
<evidence type="ECO:0000313" key="9">
    <source>
        <dbReference type="Proteomes" id="UP000199048"/>
    </source>
</evidence>
<organism evidence="8 9">
    <name type="scientific">Methylobacterium pseudosasicola</name>
    <dbReference type="NCBI Taxonomy" id="582667"/>
    <lineage>
        <taxon>Bacteria</taxon>
        <taxon>Pseudomonadati</taxon>
        <taxon>Pseudomonadota</taxon>
        <taxon>Alphaproteobacteria</taxon>
        <taxon>Hyphomicrobiales</taxon>
        <taxon>Methylobacteriaceae</taxon>
        <taxon>Methylobacterium</taxon>
    </lineage>
</organism>
<dbReference type="GO" id="GO:0050897">
    <property type="term" value="F:cobalt ion binding"/>
    <property type="evidence" value="ECO:0007669"/>
    <property type="project" value="UniProtKB-UniRule"/>
</dbReference>
<keyword evidence="7" id="KW-0170">Cobalt</keyword>
<dbReference type="GO" id="GO:0008615">
    <property type="term" value="P:pyridoxine biosynthetic process"/>
    <property type="evidence" value="ECO:0007669"/>
    <property type="project" value="UniProtKB-UniRule"/>
</dbReference>
<keyword evidence="7" id="KW-0460">Magnesium</keyword>
<keyword evidence="1 7" id="KW-0963">Cytoplasm</keyword>
<comment type="miscellaneous">
    <text evidence="7">The active site is located at the dimer interface.</text>
</comment>
<feature type="binding site" evidence="7">
    <location>
        <position position="281"/>
    </location>
    <ligand>
        <name>substrate</name>
    </ligand>
</feature>
<feature type="binding site" evidence="7">
    <location>
        <position position="138"/>
    </location>
    <ligand>
        <name>substrate</name>
    </ligand>
</feature>
<accession>A0A1I4QWS9</accession>
<gene>
    <name evidence="7" type="primary">pdxA</name>
    <name evidence="8" type="ORF">SAMN05192568_103161</name>
</gene>
<name>A0A1I4QWS9_9HYPH</name>
<evidence type="ECO:0000256" key="3">
    <source>
        <dbReference type="ARBA" id="ARBA00022857"/>
    </source>
</evidence>
<dbReference type="AlphaFoldDB" id="A0A1I4QWS9"/>
<keyword evidence="5 7" id="KW-0520">NAD</keyword>
<sequence length="372" mass="38756">MPPLALTLGDPAGIGPELALSAWLGRGGADPLPPFFLVADPDFIERLANRLNRLVPVAEVDPETAAEVFPRALPVVPLPSGAKVSAEPGAPDSANAGAVIESITAAVAFVAAKRASAVVTNPIAKFVLTRAGFAHPGHTEFLAALSVPPGRTPPRPVMMIWSADLAVVPVTIHVPLKDVPDLLTQELVEETARIVARDLRDRFGLPEPRLVLAGLNPHAGEAGTIGHEDRDVLAPAVARLRAAGLDIRGPLPADTLFHARARATYDVALAPTHDQALIPIKTIAFDDGVNVTLGLPFVRTSPDHGTAFDIAGTGVARPDSLIAALRLAERLAATEAARTAPGPGGAEIIPFSIYAGRPRASGAKHFDAEDEL</sequence>
<comment type="pathway">
    <text evidence="7">Cofactor biosynthesis; pyridoxine 5'-phosphate biosynthesis; pyridoxine 5'-phosphate from D-erythrose 4-phosphate: step 4/5.</text>
</comment>
<proteinExistence type="inferred from homology"/>
<comment type="function">
    <text evidence="7">Catalyzes the NAD(P)-dependent oxidation of 4-(phosphooxy)-L-threonine (HTP) into 2-amino-3-oxo-4-(phosphooxy)butyric acid which spontaneously decarboxylates to form 3-amino-2-oxopropyl phosphate (AHAP).</text>
</comment>
<dbReference type="PANTHER" id="PTHR30004:SF6">
    <property type="entry name" value="D-THREONATE 4-PHOSPHATE DEHYDROGENASE"/>
    <property type="match status" value="1"/>
</dbReference>
<comment type="subunit">
    <text evidence="7">Homodimer.</text>
</comment>
<comment type="similarity">
    <text evidence="7">Belongs to the PdxA family.</text>
</comment>
<evidence type="ECO:0000313" key="8">
    <source>
        <dbReference type="EMBL" id="SFM44133.1"/>
    </source>
</evidence>
<keyword evidence="7" id="KW-0862">Zinc</keyword>
<dbReference type="NCBIfam" id="NF003699">
    <property type="entry name" value="PRK05312.1"/>
    <property type="match status" value="1"/>
</dbReference>
<keyword evidence="3 7" id="KW-0521">NADP</keyword>
<evidence type="ECO:0000256" key="7">
    <source>
        <dbReference type="HAMAP-Rule" id="MF_00536"/>
    </source>
</evidence>
<reference evidence="9" key="1">
    <citation type="submission" date="2016-10" db="EMBL/GenBank/DDBJ databases">
        <authorList>
            <person name="Varghese N."/>
            <person name="Submissions S."/>
        </authorList>
    </citation>
    <scope>NUCLEOTIDE SEQUENCE [LARGE SCALE GENOMIC DNA]</scope>
    <source>
        <strain evidence="9">BL36</strain>
    </source>
</reference>
<evidence type="ECO:0000256" key="2">
    <source>
        <dbReference type="ARBA" id="ARBA00022723"/>
    </source>
</evidence>
<dbReference type="Pfam" id="PF04166">
    <property type="entry name" value="PdxA"/>
    <property type="match status" value="1"/>
</dbReference>
<keyword evidence="4 7" id="KW-0560">Oxidoreductase</keyword>